<feature type="compositionally biased region" description="Low complexity" evidence="1">
    <location>
        <begin position="60"/>
        <end position="71"/>
    </location>
</feature>
<dbReference type="Proteomes" id="UP001218218">
    <property type="component" value="Unassembled WGS sequence"/>
</dbReference>
<dbReference type="EMBL" id="JARIHO010000017">
    <property type="protein sequence ID" value="KAJ7348539.1"/>
    <property type="molecule type" value="Genomic_DNA"/>
</dbReference>
<reference evidence="2" key="1">
    <citation type="submission" date="2023-03" db="EMBL/GenBank/DDBJ databases">
        <title>Massive genome expansion in bonnet fungi (Mycena s.s.) driven by repeated elements and novel gene families across ecological guilds.</title>
        <authorList>
            <consortium name="Lawrence Berkeley National Laboratory"/>
            <person name="Harder C.B."/>
            <person name="Miyauchi S."/>
            <person name="Viragh M."/>
            <person name="Kuo A."/>
            <person name="Thoen E."/>
            <person name="Andreopoulos B."/>
            <person name="Lu D."/>
            <person name="Skrede I."/>
            <person name="Drula E."/>
            <person name="Henrissat B."/>
            <person name="Morin E."/>
            <person name="Kohler A."/>
            <person name="Barry K."/>
            <person name="LaButti K."/>
            <person name="Morin E."/>
            <person name="Salamov A."/>
            <person name="Lipzen A."/>
            <person name="Mereny Z."/>
            <person name="Hegedus B."/>
            <person name="Baldrian P."/>
            <person name="Stursova M."/>
            <person name="Weitz H."/>
            <person name="Taylor A."/>
            <person name="Grigoriev I.V."/>
            <person name="Nagy L.G."/>
            <person name="Martin F."/>
            <person name="Kauserud H."/>
        </authorList>
    </citation>
    <scope>NUCLEOTIDE SEQUENCE</scope>
    <source>
        <strain evidence="2">CBHHK002</strain>
    </source>
</reference>
<feature type="compositionally biased region" description="Acidic residues" evidence="1">
    <location>
        <begin position="107"/>
        <end position="117"/>
    </location>
</feature>
<evidence type="ECO:0000313" key="2">
    <source>
        <dbReference type="EMBL" id="KAJ7348539.1"/>
    </source>
</evidence>
<proteinExistence type="predicted"/>
<comment type="caution">
    <text evidence="2">The sequence shown here is derived from an EMBL/GenBank/DDBJ whole genome shotgun (WGS) entry which is preliminary data.</text>
</comment>
<evidence type="ECO:0000256" key="1">
    <source>
        <dbReference type="SAM" id="MobiDB-lite"/>
    </source>
</evidence>
<feature type="region of interest" description="Disordered" evidence="1">
    <location>
        <begin position="87"/>
        <end position="125"/>
    </location>
</feature>
<dbReference type="AlphaFoldDB" id="A0AAD7ET66"/>
<feature type="region of interest" description="Disordered" evidence="1">
    <location>
        <begin position="53"/>
        <end position="72"/>
    </location>
</feature>
<accession>A0AAD7ET66</accession>
<protein>
    <submittedName>
        <fullName evidence="2">Uncharacterized protein</fullName>
    </submittedName>
</protein>
<feature type="compositionally biased region" description="Gly residues" evidence="1">
    <location>
        <begin position="87"/>
        <end position="106"/>
    </location>
</feature>
<organism evidence="2 3">
    <name type="scientific">Mycena albidolilacea</name>
    <dbReference type="NCBI Taxonomy" id="1033008"/>
    <lineage>
        <taxon>Eukaryota</taxon>
        <taxon>Fungi</taxon>
        <taxon>Dikarya</taxon>
        <taxon>Basidiomycota</taxon>
        <taxon>Agaricomycotina</taxon>
        <taxon>Agaricomycetes</taxon>
        <taxon>Agaricomycetidae</taxon>
        <taxon>Agaricales</taxon>
        <taxon>Marasmiineae</taxon>
        <taxon>Mycenaceae</taxon>
        <taxon>Mycena</taxon>
    </lineage>
</organism>
<keyword evidence="3" id="KW-1185">Reference proteome</keyword>
<sequence length="361" mass="38502">MGVCTPAARVCGPRGDCNSESCTSLLDMGWTAHHDAPRPASGYCRDHNTDRSRGRAGWLAAPPRTSRAPPRIGGMWDGGRAASDLEGCGGLGAGDGDESGNGGGGAYEDEDQDEEEGGGWRRRRGTGWKGGRVNVWVCPSGAPLWSSPCLLVCHGERASRSFPGCACFAVVQRRAQPRRVSLWNTTTHPTTARRQSTAPLRTLAPHSLAPSWIARGALSAPFFPNAAALRMSPTSFPQTRTGGGLHYSSMLSIAPQVVYSFPPTRGSQLSLRAGLIFAMSATLDRSPPVSLALRLALRTFPRISTASHFGSVTHGDAGILGEGRRGGCDDSSASSCEGWMWRGMRVPMTGKRGKRRRREET</sequence>
<evidence type="ECO:0000313" key="3">
    <source>
        <dbReference type="Proteomes" id="UP001218218"/>
    </source>
</evidence>
<gene>
    <name evidence="2" type="ORF">DFH08DRAFT_150777</name>
</gene>
<name>A0AAD7ET66_9AGAR</name>